<sequence length="153" mass="17562">MVSMSSMLQSPIQALVKPAMWLPFLRKCHSYSETWKIDASPDEFTTSVLNALRCLIEMDDVGSYYDVHTVETEDGFIRIFVLTWAEWLDVIEIKRTGNKVKVSSFSTGLLPLCIPFACLLNCVFFWVPFFDFGFNKTRLEKLREAMSPGILCK</sequence>
<keyword evidence="1" id="KW-0812">Transmembrane</keyword>
<organism evidence="2 3">
    <name type="scientific">Sinanodonta woodiana</name>
    <name type="common">Chinese pond mussel</name>
    <name type="synonym">Anodonta woodiana</name>
    <dbReference type="NCBI Taxonomy" id="1069815"/>
    <lineage>
        <taxon>Eukaryota</taxon>
        <taxon>Metazoa</taxon>
        <taxon>Spiralia</taxon>
        <taxon>Lophotrochozoa</taxon>
        <taxon>Mollusca</taxon>
        <taxon>Bivalvia</taxon>
        <taxon>Autobranchia</taxon>
        <taxon>Heteroconchia</taxon>
        <taxon>Palaeoheterodonta</taxon>
        <taxon>Unionida</taxon>
        <taxon>Unionoidea</taxon>
        <taxon>Unionidae</taxon>
        <taxon>Unioninae</taxon>
        <taxon>Sinanodonta</taxon>
    </lineage>
</organism>
<keyword evidence="3" id="KW-1185">Reference proteome</keyword>
<comment type="caution">
    <text evidence="2">The sequence shown here is derived from an EMBL/GenBank/DDBJ whole genome shotgun (WGS) entry which is preliminary data.</text>
</comment>
<accession>A0ABD3V9E4</accession>
<evidence type="ECO:0000256" key="1">
    <source>
        <dbReference type="SAM" id="Phobius"/>
    </source>
</evidence>
<dbReference type="Proteomes" id="UP001634394">
    <property type="component" value="Unassembled WGS sequence"/>
</dbReference>
<gene>
    <name evidence="2" type="ORF">ACJMK2_012809</name>
</gene>
<keyword evidence="1" id="KW-0472">Membrane</keyword>
<proteinExistence type="predicted"/>
<evidence type="ECO:0000313" key="2">
    <source>
        <dbReference type="EMBL" id="KAL3858207.1"/>
    </source>
</evidence>
<name>A0ABD3V9E4_SINWO</name>
<evidence type="ECO:0000313" key="3">
    <source>
        <dbReference type="Proteomes" id="UP001634394"/>
    </source>
</evidence>
<keyword evidence="1" id="KW-1133">Transmembrane helix</keyword>
<dbReference type="AlphaFoldDB" id="A0ABD3V9E4"/>
<feature type="transmembrane region" description="Helical" evidence="1">
    <location>
        <begin position="109"/>
        <end position="129"/>
    </location>
</feature>
<dbReference type="EMBL" id="JBJQND010000013">
    <property type="protein sequence ID" value="KAL3858207.1"/>
    <property type="molecule type" value="Genomic_DNA"/>
</dbReference>
<reference evidence="2 3" key="1">
    <citation type="submission" date="2024-11" db="EMBL/GenBank/DDBJ databases">
        <title>Chromosome-level genome assembly of the freshwater bivalve Anodonta woodiana.</title>
        <authorList>
            <person name="Chen X."/>
        </authorList>
    </citation>
    <scope>NUCLEOTIDE SEQUENCE [LARGE SCALE GENOMIC DNA]</scope>
    <source>
        <strain evidence="2">MN2024</strain>
        <tissue evidence="2">Gills</tissue>
    </source>
</reference>
<protein>
    <submittedName>
        <fullName evidence="2">Uncharacterized protein</fullName>
    </submittedName>
</protein>